<comment type="caution">
    <text evidence="9">The sequence shown here is derived from an EMBL/GenBank/DDBJ whole genome shotgun (WGS) entry which is preliminary data.</text>
</comment>
<protein>
    <submittedName>
        <fullName evidence="9">MmpS family membrane protein</fullName>
    </submittedName>
</protein>
<accession>A0A2T0M1K2</accession>
<evidence type="ECO:0000256" key="8">
    <source>
        <dbReference type="SAM" id="Phobius"/>
    </source>
</evidence>
<evidence type="ECO:0000256" key="2">
    <source>
        <dbReference type="ARBA" id="ARBA00007531"/>
    </source>
</evidence>
<gene>
    <name evidence="9" type="ORF">B0I33_102608</name>
</gene>
<keyword evidence="4 8" id="KW-0812">Transmembrane</keyword>
<feature type="region of interest" description="Disordered" evidence="7">
    <location>
        <begin position="1"/>
        <end position="21"/>
    </location>
</feature>
<evidence type="ECO:0000256" key="4">
    <source>
        <dbReference type="ARBA" id="ARBA00022692"/>
    </source>
</evidence>
<feature type="compositionally biased region" description="Pro residues" evidence="7">
    <location>
        <begin position="7"/>
        <end position="18"/>
    </location>
</feature>
<keyword evidence="10" id="KW-1185">Reference proteome</keyword>
<feature type="transmembrane region" description="Helical" evidence="8">
    <location>
        <begin position="26"/>
        <end position="44"/>
    </location>
</feature>
<evidence type="ECO:0000256" key="7">
    <source>
        <dbReference type="SAM" id="MobiDB-lite"/>
    </source>
</evidence>
<evidence type="ECO:0000313" key="9">
    <source>
        <dbReference type="EMBL" id="PRX50486.1"/>
    </source>
</evidence>
<evidence type="ECO:0000313" key="10">
    <source>
        <dbReference type="Proteomes" id="UP000238362"/>
    </source>
</evidence>
<dbReference type="InterPro" id="IPR008693">
    <property type="entry name" value="MmpS"/>
</dbReference>
<evidence type="ECO:0000256" key="3">
    <source>
        <dbReference type="ARBA" id="ARBA00022475"/>
    </source>
</evidence>
<comment type="similarity">
    <text evidence="2">Belongs to the MmpS family.</text>
</comment>
<dbReference type="Proteomes" id="UP000238362">
    <property type="component" value="Unassembled WGS sequence"/>
</dbReference>
<keyword evidence="5 8" id="KW-1133">Transmembrane helix</keyword>
<dbReference type="AlphaFoldDB" id="A0A2T0M1K2"/>
<comment type="subcellular location">
    <subcellularLocation>
        <location evidence="1">Cell membrane</location>
    </subcellularLocation>
</comment>
<dbReference type="InterPro" id="IPR038468">
    <property type="entry name" value="MmpS_C"/>
</dbReference>
<evidence type="ECO:0000256" key="5">
    <source>
        <dbReference type="ARBA" id="ARBA00022989"/>
    </source>
</evidence>
<dbReference type="Gene3D" id="2.60.40.2880">
    <property type="entry name" value="MmpS1-5, C-terminal soluble domain"/>
    <property type="match status" value="1"/>
</dbReference>
<feature type="transmembrane region" description="Helical" evidence="8">
    <location>
        <begin position="79"/>
        <end position="100"/>
    </location>
</feature>
<reference evidence="9 10" key="1">
    <citation type="submission" date="2018-03" db="EMBL/GenBank/DDBJ databases">
        <title>Genomic Encyclopedia of Type Strains, Phase III (KMG-III): the genomes of soil and plant-associated and newly described type strains.</title>
        <authorList>
            <person name="Whitman W."/>
        </authorList>
    </citation>
    <scope>NUCLEOTIDE SEQUENCE [LARGE SCALE GENOMIC DNA]</scope>
    <source>
        <strain evidence="9 10">CGMCC 4.7125</strain>
    </source>
</reference>
<name>A0A2T0M1K2_9PSEU</name>
<evidence type="ECO:0000256" key="6">
    <source>
        <dbReference type="ARBA" id="ARBA00023136"/>
    </source>
</evidence>
<dbReference type="GO" id="GO:0005886">
    <property type="term" value="C:plasma membrane"/>
    <property type="evidence" value="ECO:0007669"/>
    <property type="project" value="UniProtKB-SubCell"/>
</dbReference>
<dbReference type="EMBL" id="PVNH01000002">
    <property type="protein sequence ID" value="PRX50486.1"/>
    <property type="molecule type" value="Genomic_DNA"/>
</dbReference>
<organism evidence="9 10">
    <name type="scientific">Prauserella shujinwangii</name>
    <dbReference type="NCBI Taxonomy" id="1453103"/>
    <lineage>
        <taxon>Bacteria</taxon>
        <taxon>Bacillati</taxon>
        <taxon>Actinomycetota</taxon>
        <taxon>Actinomycetes</taxon>
        <taxon>Pseudonocardiales</taxon>
        <taxon>Pseudonocardiaceae</taxon>
        <taxon>Prauserella</taxon>
    </lineage>
</organism>
<dbReference type="Pfam" id="PF05423">
    <property type="entry name" value="Mycobact_memb"/>
    <property type="match status" value="1"/>
</dbReference>
<proteinExistence type="inferred from homology"/>
<evidence type="ECO:0000256" key="1">
    <source>
        <dbReference type="ARBA" id="ARBA00004236"/>
    </source>
</evidence>
<sequence length="209" mass="21376">MSSPNPSQVPQPPAPPAQQSPAMRNGLGTAGFVLGLVGAVFALIPIVGVIAWPLVILGLIFGILGFLRVRKGQASNRGLAIAGIALSAIGLLICIAWVSVLGKAASDLHEEANRAVTVRYEVTGDASDVTVTYSTFGDENSTTNQEQVTSLPWQKELQTKGLVKGGSLTVTAGPEGGEVTCAVVVDGQEAKTSTASGPFATASCDNFGN</sequence>
<dbReference type="RefSeq" id="WP_181193189.1">
    <property type="nucleotide sequence ID" value="NZ_PVNH01000002.1"/>
</dbReference>
<keyword evidence="6 8" id="KW-0472">Membrane</keyword>
<keyword evidence="3" id="KW-1003">Cell membrane</keyword>